<name>A0AAP0CNT8_9ASTR</name>
<dbReference type="CDD" id="cd06606">
    <property type="entry name" value="STKc_MAPKKK"/>
    <property type="match status" value="1"/>
</dbReference>
<evidence type="ECO:0000259" key="7">
    <source>
        <dbReference type="PROSITE" id="PS50011"/>
    </source>
</evidence>
<dbReference type="InterPro" id="IPR000719">
    <property type="entry name" value="Prot_kinase_dom"/>
</dbReference>
<feature type="region of interest" description="Disordered" evidence="6">
    <location>
        <begin position="286"/>
        <end position="313"/>
    </location>
</feature>
<dbReference type="PROSITE" id="PS00108">
    <property type="entry name" value="PROTEIN_KINASE_ST"/>
    <property type="match status" value="1"/>
</dbReference>
<evidence type="ECO:0000256" key="2">
    <source>
        <dbReference type="ARBA" id="ARBA00022741"/>
    </source>
</evidence>
<dbReference type="PROSITE" id="PS50011">
    <property type="entry name" value="PROTEIN_KINASE_DOM"/>
    <property type="match status" value="1"/>
</dbReference>
<keyword evidence="4 5" id="KW-0067">ATP-binding</keyword>
<keyword evidence="2 5" id="KW-0547">Nucleotide-binding</keyword>
<keyword evidence="3" id="KW-0418">Kinase</keyword>
<feature type="compositionally biased region" description="Low complexity" evidence="6">
    <location>
        <begin position="286"/>
        <end position="307"/>
    </location>
</feature>
<dbReference type="AlphaFoldDB" id="A0AAP0CNT8"/>
<dbReference type="SUPFAM" id="SSF56112">
    <property type="entry name" value="Protein kinase-like (PK-like)"/>
    <property type="match status" value="1"/>
</dbReference>
<dbReference type="GO" id="GO:0005524">
    <property type="term" value="F:ATP binding"/>
    <property type="evidence" value="ECO:0007669"/>
    <property type="project" value="UniProtKB-UniRule"/>
</dbReference>
<dbReference type="GO" id="GO:0004672">
    <property type="term" value="F:protein kinase activity"/>
    <property type="evidence" value="ECO:0007669"/>
    <property type="project" value="InterPro"/>
</dbReference>
<dbReference type="InterPro" id="IPR011009">
    <property type="entry name" value="Kinase-like_dom_sf"/>
</dbReference>
<proteinExistence type="predicted"/>
<keyword evidence="9" id="KW-1185">Reference proteome</keyword>
<feature type="binding site" evidence="5">
    <location>
        <position position="34"/>
    </location>
    <ligand>
        <name>ATP</name>
        <dbReference type="ChEBI" id="CHEBI:30616"/>
    </ligand>
</feature>
<evidence type="ECO:0000256" key="3">
    <source>
        <dbReference type="ARBA" id="ARBA00022777"/>
    </source>
</evidence>
<evidence type="ECO:0000256" key="6">
    <source>
        <dbReference type="SAM" id="MobiDB-lite"/>
    </source>
</evidence>
<sequence length="543" mass="60578">MTTTWVRGVCIGKGSFGTVNIAVNKPDGHPFAVKSVTQNSHPFSEALENEIRILKSLSSDYIVRYLGDDVTSDDRNVRNVRNVRNLHMEYMPGGTVADVDRNRLDDVTVRGYTRCMTSALSYIHGRGIIHCDVKGRNVLIGSDPGVAKLADFGSAVETGAPIFSGTRGSPLWMAPEVARGEYQGPESDVWSLGCTVIEMVTGMPAWQDRGMDTLFQIGYSDDLPEFPAQISDELCDFLSKCLKRRRSERWSADQLLQHPFLLSCTPSPSERKWSPRCVFDWSDSNFSDENSSETGVSNVNSNSGSNSEDAKQRISKLCSDSPANWESDGWELVRNAGERSESETISEETTTVNWPEYSTGNMTIGRSERTNREYGDANVSYHNDGQCTNNHAESTSGGWNSIDTDNNYSCCVFLLALNKSFLSNPDSCDTFIIKILFWFNVGLISEIVNGKELVLLKNVEVNQNEDDPFERLDEILGTHEEVRVANEDVIASPIENCVEVSETVNEEFHKIMNTNEIFLARFIDEYDIVDNALDDQQNDKGCV</sequence>
<evidence type="ECO:0000256" key="1">
    <source>
        <dbReference type="ARBA" id="ARBA00022679"/>
    </source>
</evidence>
<dbReference type="InterPro" id="IPR052751">
    <property type="entry name" value="Plant_MAPKKK"/>
</dbReference>
<dbReference type="PROSITE" id="PS00107">
    <property type="entry name" value="PROTEIN_KINASE_ATP"/>
    <property type="match status" value="1"/>
</dbReference>
<gene>
    <name evidence="8" type="ORF">SSX86_022393</name>
</gene>
<evidence type="ECO:0000313" key="9">
    <source>
        <dbReference type="Proteomes" id="UP001408789"/>
    </source>
</evidence>
<dbReference type="Proteomes" id="UP001408789">
    <property type="component" value="Unassembled WGS sequence"/>
</dbReference>
<keyword evidence="1" id="KW-0808">Transferase</keyword>
<organism evidence="8 9">
    <name type="scientific">Deinandra increscens subsp. villosa</name>
    <dbReference type="NCBI Taxonomy" id="3103831"/>
    <lineage>
        <taxon>Eukaryota</taxon>
        <taxon>Viridiplantae</taxon>
        <taxon>Streptophyta</taxon>
        <taxon>Embryophyta</taxon>
        <taxon>Tracheophyta</taxon>
        <taxon>Spermatophyta</taxon>
        <taxon>Magnoliopsida</taxon>
        <taxon>eudicotyledons</taxon>
        <taxon>Gunneridae</taxon>
        <taxon>Pentapetalae</taxon>
        <taxon>asterids</taxon>
        <taxon>campanulids</taxon>
        <taxon>Asterales</taxon>
        <taxon>Asteraceae</taxon>
        <taxon>Asteroideae</taxon>
        <taxon>Heliantheae alliance</taxon>
        <taxon>Madieae</taxon>
        <taxon>Madiinae</taxon>
        <taxon>Deinandra</taxon>
    </lineage>
</organism>
<evidence type="ECO:0000256" key="5">
    <source>
        <dbReference type="PROSITE-ProRule" id="PRU10141"/>
    </source>
</evidence>
<dbReference type="GO" id="GO:0007165">
    <property type="term" value="P:signal transduction"/>
    <property type="evidence" value="ECO:0007669"/>
    <property type="project" value="TreeGrafter"/>
</dbReference>
<dbReference type="PANTHER" id="PTHR48011">
    <property type="entry name" value="CCR4-NOT TRANSCRIPTIONAL COMPLEX SUBUNIT CAF120-RELATED"/>
    <property type="match status" value="1"/>
</dbReference>
<dbReference type="SMART" id="SM00220">
    <property type="entry name" value="S_TKc"/>
    <property type="match status" value="1"/>
</dbReference>
<dbReference type="InterPro" id="IPR008271">
    <property type="entry name" value="Ser/Thr_kinase_AS"/>
</dbReference>
<dbReference type="Pfam" id="PF00069">
    <property type="entry name" value="Pkinase"/>
    <property type="match status" value="1"/>
</dbReference>
<protein>
    <recommendedName>
        <fullName evidence="7">Protein kinase domain-containing protein</fullName>
    </recommendedName>
</protein>
<evidence type="ECO:0000313" key="8">
    <source>
        <dbReference type="EMBL" id="KAK9057557.1"/>
    </source>
</evidence>
<evidence type="ECO:0000256" key="4">
    <source>
        <dbReference type="ARBA" id="ARBA00022840"/>
    </source>
</evidence>
<comment type="caution">
    <text evidence="8">The sequence shown here is derived from an EMBL/GenBank/DDBJ whole genome shotgun (WGS) entry which is preliminary data.</text>
</comment>
<accession>A0AAP0CNT8</accession>
<dbReference type="PANTHER" id="PTHR48011:SF7">
    <property type="entry name" value="F10K1.14 PROTEIN"/>
    <property type="match status" value="1"/>
</dbReference>
<reference evidence="8 9" key="1">
    <citation type="submission" date="2024-04" db="EMBL/GenBank/DDBJ databases">
        <title>The reference genome of an endangered Asteraceae, Deinandra increscens subsp. villosa, native to the Central Coast of California.</title>
        <authorList>
            <person name="Guilliams M."/>
            <person name="Hasenstab-Lehman K."/>
            <person name="Meyer R."/>
            <person name="Mcevoy S."/>
        </authorList>
    </citation>
    <scope>NUCLEOTIDE SEQUENCE [LARGE SCALE GENOMIC DNA]</scope>
    <source>
        <tissue evidence="8">Leaf</tissue>
    </source>
</reference>
<dbReference type="InterPro" id="IPR017441">
    <property type="entry name" value="Protein_kinase_ATP_BS"/>
</dbReference>
<dbReference type="EMBL" id="JBCNJP010000023">
    <property type="protein sequence ID" value="KAK9057557.1"/>
    <property type="molecule type" value="Genomic_DNA"/>
</dbReference>
<dbReference type="Gene3D" id="1.10.510.10">
    <property type="entry name" value="Transferase(Phosphotransferase) domain 1"/>
    <property type="match status" value="1"/>
</dbReference>
<feature type="domain" description="Protein kinase" evidence="7">
    <location>
        <begin position="5"/>
        <end position="261"/>
    </location>
</feature>